<organism evidence="2 3">
    <name type="scientific">Clostridium mobile</name>
    <dbReference type="NCBI Taxonomy" id="2841512"/>
    <lineage>
        <taxon>Bacteria</taxon>
        <taxon>Bacillati</taxon>
        <taxon>Bacillota</taxon>
        <taxon>Clostridia</taxon>
        <taxon>Eubacteriales</taxon>
        <taxon>Clostridiaceae</taxon>
        <taxon>Clostridium</taxon>
    </lineage>
</organism>
<feature type="transmembrane region" description="Helical" evidence="1">
    <location>
        <begin position="70"/>
        <end position="94"/>
    </location>
</feature>
<gene>
    <name evidence="2" type="ORF">KQI86_05940</name>
</gene>
<proteinExistence type="predicted"/>
<reference evidence="2 3" key="1">
    <citation type="submission" date="2021-06" db="EMBL/GenBank/DDBJ databases">
        <authorList>
            <person name="Sun Q."/>
            <person name="Li D."/>
        </authorList>
    </citation>
    <scope>NUCLEOTIDE SEQUENCE [LARGE SCALE GENOMIC DNA]</scope>
    <source>
        <strain evidence="2 3">MSJ-11</strain>
    </source>
</reference>
<evidence type="ECO:0000313" key="2">
    <source>
        <dbReference type="EMBL" id="MBU5483863.1"/>
    </source>
</evidence>
<dbReference type="Proteomes" id="UP000726170">
    <property type="component" value="Unassembled WGS sequence"/>
</dbReference>
<accession>A0ABS6EF71</accession>
<keyword evidence="1" id="KW-1133">Transmembrane helix</keyword>
<keyword evidence="1" id="KW-0812">Transmembrane</keyword>
<evidence type="ECO:0000256" key="1">
    <source>
        <dbReference type="SAM" id="Phobius"/>
    </source>
</evidence>
<protein>
    <submittedName>
        <fullName evidence="2">Uncharacterized protein</fullName>
    </submittedName>
</protein>
<dbReference type="EMBL" id="JAHLQF010000002">
    <property type="protein sequence ID" value="MBU5483863.1"/>
    <property type="molecule type" value="Genomic_DNA"/>
</dbReference>
<feature type="transmembrane region" description="Helical" evidence="1">
    <location>
        <begin position="40"/>
        <end position="64"/>
    </location>
</feature>
<keyword evidence="1" id="KW-0472">Membrane</keyword>
<dbReference type="RefSeq" id="WP_216438369.1">
    <property type="nucleotide sequence ID" value="NZ_JAHLQF010000002.1"/>
</dbReference>
<comment type="caution">
    <text evidence="2">The sequence shown here is derived from an EMBL/GenBank/DDBJ whole genome shotgun (WGS) entry which is preliminary data.</text>
</comment>
<sequence>MMDENRLEELLFEIGDETVEAPRELVIKTKTYMYDKYHKLFIYLIPLSIILYTIFASTIVYLSLHYISTKYIYIMLNTAFTISNATIVIFLLLYSKFNESIN</sequence>
<name>A0ABS6EF71_9CLOT</name>
<evidence type="ECO:0000313" key="3">
    <source>
        <dbReference type="Proteomes" id="UP000726170"/>
    </source>
</evidence>
<keyword evidence="3" id="KW-1185">Reference proteome</keyword>